<sequence>LRDLPKDLIDGFVESMSTSYRRARDTGANIGVETFAGINEGSPQWQKDIEKEIMELFTPLIEDYMELSDVSTYEESTPTREKAVESLNQYRTGVMAKSVANFVIHAIVETGTLGQVEAAREFDSMVVSKLGIDALASEATMLPFEAGILRQARQYYNEKHPTEIPTAAQLIEQVVKEVIPLDEFKQWMKLHGFDELQSQRIWDSHFIAPDWGQILNAYYRGMITREQVEELKILVDLDPKYNVIWDALIEVVPPYSELVNQRVKEVLSQEDFVKYLGYLGFDPV</sequence>
<gene>
    <name evidence="1" type="ORF">S01H4_43296</name>
</gene>
<feature type="non-terminal residue" evidence="1">
    <location>
        <position position="1"/>
    </location>
</feature>
<protein>
    <submittedName>
        <fullName evidence="1">Uncharacterized protein</fullName>
    </submittedName>
</protein>
<proteinExistence type="predicted"/>
<feature type="non-terminal residue" evidence="1">
    <location>
        <position position="284"/>
    </location>
</feature>
<name>X1BRQ6_9ZZZZ</name>
<dbReference type="EMBL" id="BART01023868">
    <property type="protein sequence ID" value="GAG97750.1"/>
    <property type="molecule type" value="Genomic_DNA"/>
</dbReference>
<comment type="caution">
    <text evidence="1">The sequence shown here is derived from an EMBL/GenBank/DDBJ whole genome shotgun (WGS) entry which is preliminary data.</text>
</comment>
<evidence type="ECO:0000313" key="1">
    <source>
        <dbReference type="EMBL" id="GAG97750.1"/>
    </source>
</evidence>
<dbReference type="AlphaFoldDB" id="X1BRQ6"/>
<accession>X1BRQ6</accession>
<reference evidence="1" key="1">
    <citation type="journal article" date="2014" name="Front. Microbiol.">
        <title>High frequency of phylogenetically diverse reductive dehalogenase-homologous genes in deep subseafloor sedimentary metagenomes.</title>
        <authorList>
            <person name="Kawai M."/>
            <person name="Futagami T."/>
            <person name="Toyoda A."/>
            <person name="Takaki Y."/>
            <person name="Nishi S."/>
            <person name="Hori S."/>
            <person name="Arai W."/>
            <person name="Tsubouchi T."/>
            <person name="Morono Y."/>
            <person name="Uchiyama I."/>
            <person name="Ito T."/>
            <person name="Fujiyama A."/>
            <person name="Inagaki F."/>
            <person name="Takami H."/>
        </authorList>
    </citation>
    <scope>NUCLEOTIDE SEQUENCE</scope>
    <source>
        <strain evidence="1">Expedition CK06-06</strain>
    </source>
</reference>
<organism evidence="1">
    <name type="scientific">marine sediment metagenome</name>
    <dbReference type="NCBI Taxonomy" id="412755"/>
    <lineage>
        <taxon>unclassified sequences</taxon>
        <taxon>metagenomes</taxon>
        <taxon>ecological metagenomes</taxon>
    </lineage>
</organism>